<evidence type="ECO:0000313" key="1">
    <source>
        <dbReference type="EMBL" id="EFJ41555.1"/>
    </source>
</evidence>
<gene>
    <name evidence="1" type="ORF">VOLCADRAFT_98452</name>
</gene>
<sequence length="218" mass="23478">MSDRHRDERAKWTKQGQMELETKTSFGPVQERRRAGAVGLSTPTRPRLQTLRVHGLLNLPHSHCPRAQAKAAIATAALAAPEGWAVWAAPTQAAASLLPSARVATQLPGAAGAAPPPWLGREVAPLQAGAQAPRRSQHRHLGVFRQRPEIAARIKKLTLRGTHSEALQAEIMSWGPYDCPAGGVPNSAAFTFVVNLLCIAYPMSWESCNTRTNPSAPL</sequence>
<dbReference type="GeneID" id="9626797"/>
<dbReference type="RefSeq" id="XP_002957346.1">
    <property type="nucleotide sequence ID" value="XM_002957300.1"/>
</dbReference>
<dbReference type="EMBL" id="GL378393">
    <property type="protein sequence ID" value="EFJ41555.1"/>
    <property type="molecule type" value="Genomic_DNA"/>
</dbReference>
<dbReference type="AlphaFoldDB" id="D8UFD5"/>
<keyword evidence="2" id="KW-1185">Reference proteome</keyword>
<proteinExistence type="predicted"/>
<protein>
    <submittedName>
        <fullName evidence="1">Uncharacterized protein</fullName>
    </submittedName>
</protein>
<name>D8UFD5_VOLCA</name>
<dbReference type="Proteomes" id="UP000001058">
    <property type="component" value="Unassembled WGS sequence"/>
</dbReference>
<evidence type="ECO:0000313" key="2">
    <source>
        <dbReference type="Proteomes" id="UP000001058"/>
    </source>
</evidence>
<reference evidence="1 2" key="1">
    <citation type="journal article" date="2010" name="Science">
        <title>Genomic analysis of organismal complexity in the multicellular green alga Volvox carteri.</title>
        <authorList>
            <person name="Prochnik S.E."/>
            <person name="Umen J."/>
            <person name="Nedelcu A.M."/>
            <person name="Hallmann A."/>
            <person name="Miller S.M."/>
            <person name="Nishii I."/>
            <person name="Ferris P."/>
            <person name="Kuo A."/>
            <person name="Mitros T."/>
            <person name="Fritz-Laylin L.K."/>
            <person name="Hellsten U."/>
            <person name="Chapman J."/>
            <person name="Simakov O."/>
            <person name="Rensing S.A."/>
            <person name="Terry A."/>
            <person name="Pangilinan J."/>
            <person name="Kapitonov V."/>
            <person name="Jurka J."/>
            <person name="Salamov A."/>
            <person name="Shapiro H."/>
            <person name="Schmutz J."/>
            <person name="Grimwood J."/>
            <person name="Lindquist E."/>
            <person name="Lucas S."/>
            <person name="Grigoriev I.V."/>
            <person name="Schmitt R."/>
            <person name="Kirk D."/>
            <person name="Rokhsar D.S."/>
        </authorList>
    </citation>
    <scope>NUCLEOTIDE SEQUENCE [LARGE SCALE GENOMIC DNA]</scope>
    <source>
        <strain evidence="2">f. Nagariensis / Eve</strain>
    </source>
</reference>
<accession>D8UFD5</accession>
<organism evidence="2">
    <name type="scientific">Volvox carteri f. nagariensis</name>
    <dbReference type="NCBI Taxonomy" id="3068"/>
    <lineage>
        <taxon>Eukaryota</taxon>
        <taxon>Viridiplantae</taxon>
        <taxon>Chlorophyta</taxon>
        <taxon>core chlorophytes</taxon>
        <taxon>Chlorophyceae</taxon>
        <taxon>CS clade</taxon>
        <taxon>Chlamydomonadales</taxon>
        <taxon>Volvocaceae</taxon>
        <taxon>Volvox</taxon>
    </lineage>
</organism>
<dbReference type="InParanoid" id="D8UFD5"/>
<dbReference type="KEGG" id="vcn:VOLCADRAFT_98452"/>